<keyword evidence="3" id="KW-1185">Reference proteome</keyword>
<evidence type="ECO:0000256" key="1">
    <source>
        <dbReference type="ARBA" id="ARBA00022679"/>
    </source>
</evidence>
<protein>
    <submittedName>
        <fullName evidence="2">Transferase</fullName>
    </submittedName>
</protein>
<dbReference type="InterPro" id="IPR023213">
    <property type="entry name" value="CAT-like_dom_sf"/>
</dbReference>
<keyword evidence="1 2" id="KW-0808">Transferase</keyword>
<dbReference type="PANTHER" id="PTHR31896">
    <property type="entry name" value="FAMILY REGULATORY PROTEIN, PUTATIVE (AFU_ORTHOLOGUE AFUA_3G14730)-RELATED"/>
    <property type="match status" value="1"/>
</dbReference>
<dbReference type="AlphaFoldDB" id="A0A8K0SEK1"/>
<dbReference type="InterPro" id="IPR051283">
    <property type="entry name" value="Sec_Metabolite_Acyltrans"/>
</dbReference>
<dbReference type="Proteomes" id="UP000813427">
    <property type="component" value="Unassembled WGS sequence"/>
</dbReference>
<organism evidence="2 3">
    <name type="scientific">Fusarium tricinctum</name>
    <dbReference type="NCBI Taxonomy" id="61284"/>
    <lineage>
        <taxon>Eukaryota</taxon>
        <taxon>Fungi</taxon>
        <taxon>Dikarya</taxon>
        <taxon>Ascomycota</taxon>
        <taxon>Pezizomycotina</taxon>
        <taxon>Sordariomycetes</taxon>
        <taxon>Hypocreomycetidae</taxon>
        <taxon>Hypocreales</taxon>
        <taxon>Nectriaceae</taxon>
        <taxon>Fusarium</taxon>
        <taxon>Fusarium tricinctum species complex</taxon>
    </lineage>
</organism>
<dbReference type="Gene3D" id="3.30.559.10">
    <property type="entry name" value="Chloramphenicol acetyltransferase-like domain"/>
    <property type="match status" value="2"/>
</dbReference>
<dbReference type="Pfam" id="PF02458">
    <property type="entry name" value="Transferase"/>
    <property type="match status" value="1"/>
</dbReference>
<sequence>MSSLSNPQVQNADVSGKQDSYLVSLEHYGLHHLQQPSSEQKLTPLDMNMPRLYGIRLILCYPLASSVDKLQIYEHLKEGLAHTIVSIPWITGIIGPEHGQDPKLRKVQILSSPSGLVFPYKDLTETLPPYAELKQRAFPLSEFSTAHLGPIDVMPRGDHQPVFAAQVNFVNGGLLLAVGVHHSACDASALEAILSTWSENTAVVSGSSRGFSTFDIPSNDRSPLMQGELASGTDISAFPEYVLRPTPHATGGDVGGMQSFEMPPLSSHLFRFSPESLIKLKADAMAFSSHDALCAFIWQRMTLARIRSGVFTNPPSEAETTRLGFAVNIRSRVSPPLPPSYMGNASMACVTRRIEVVSLTSSDGLRQAAAAMRRSLTEFNSPSRITSTIGLLTSRPDPTDFKLNFHAFLGPDVVETSWADLGVYRLQWGGAIGSLDAVRMPGEGADGSVMIMPRLKDGGLDVIIGLSTAAMEKLFDDKEFTSVAQS</sequence>
<accession>A0A8K0SEK1</accession>
<dbReference type="EMBL" id="JAGPXF010000001">
    <property type="protein sequence ID" value="KAH7263781.1"/>
    <property type="molecule type" value="Genomic_DNA"/>
</dbReference>
<evidence type="ECO:0000313" key="2">
    <source>
        <dbReference type="EMBL" id="KAH7263781.1"/>
    </source>
</evidence>
<dbReference type="GO" id="GO:0016740">
    <property type="term" value="F:transferase activity"/>
    <property type="evidence" value="ECO:0007669"/>
    <property type="project" value="UniProtKB-KW"/>
</dbReference>
<gene>
    <name evidence="2" type="ORF">BKA59DRAFT_520803</name>
</gene>
<reference evidence="2" key="1">
    <citation type="journal article" date="2021" name="Nat. Commun.">
        <title>Genetic determinants of endophytism in the Arabidopsis root mycobiome.</title>
        <authorList>
            <person name="Mesny F."/>
            <person name="Miyauchi S."/>
            <person name="Thiergart T."/>
            <person name="Pickel B."/>
            <person name="Atanasova L."/>
            <person name="Karlsson M."/>
            <person name="Huettel B."/>
            <person name="Barry K.W."/>
            <person name="Haridas S."/>
            <person name="Chen C."/>
            <person name="Bauer D."/>
            <person name="Andreopoulos W."/>
            <person name="Pangilinan J."/>
            <person name="LaButti K."/>
            <person name="Riley R."/>
            <person name="Lipzen A."/>
            <person name="Clum A."/>
            <person name="Drula E."/>
            <person name="Henrissat B."/>
            <person name="Kohler A."/>
            <person name="Grigoriev I.V."/>
            <person name="Martin F.M."/>
            <person name="Hacquard S."/>
        </authorList>
    </citation>
    <scope>NUCLEOTIDE SEQUENCE</scope>
    <source>
        <strain evidence="2">MPI-SDFR-AT-0068</strain>
    </source>
</reference>
<dbReference type="PANTHER" id="PTHR31896:SF64">
    <property type="entry name" value="TRICHOTHECENE 3-O-ACETYLTRANSFERASE"/>
    <property type="match status" value="1"/>
</dbReference>
<comment type="caution">
    <text evidence="2">The sequence shown here is derived from an EMBL/GenBank/DDBJ whole genome shotgun (WGS) entry which is preliminary data.</text>
</comment>
<evidence type="ECO:0000313" key="3">
    <source>
        <dbReference type="Proteomes" id="UP000813427"/>
    </source>
</evidence>
<proteinExistence type="predicted"/>
<dbReference type="OrthoDB" id="1862401at2759"/>
<name>A0A8K0SEK1_9HYPO</name>